<evidence type="ECO:0000256" key="4">
    <source>
        <dbReference type="SAM" id="Phobius"/>
    </source>
</evidence>
<dbReference type="PANTHER" id="PTHR34216:SF3">
    <property type="entry name" value="POLY-BETA-1,6-N-ACETYL-D-GLUCOSAMINE N-DEACETYLASE"/>
    <property type="match status" value="1"/>
</dbReference>
<keyword evidence="4" id="KW-0812">Transmembrane</keyword>
<organism evidence="6 7">
    <name type="scientific">Streptococcus parasuis</name>
    <dbReference type="NCBI Taxonomy" id="1501662"/>
    <lineage>
        <taxon>Bacteria</taxon>
        <taxon>Bacillati</taxon>
        <taxon>Bacillota</taxon>
        <taxon>Bacilli</taxon>
        <taxon>Lactobacillales</taxon>
        <taxon>Streptococcaceae</taxon>
        <taxon>Streptococcus</taxon>
    </lineage>
</organism>
<dbReference type="GO" id="GO:0005576">
    <property type="term" value="C:extracellular region"/>
    <property type="evidence" value="ECO:0007669"/>
    <property type="project" value="UniProtKB-SubCell"/>
</dbReference>
<name>A0A4Q8L0F6_9STRE</name>
<dbReference type="InterPro" id="IPR011330">
    <property type="entry name" value="Glyco_hydro/deAcase_b/a-brl"/>
</dbReference>
<dbReference type="Proteomes" id="UP000291525">
    <property type="component" value="Unassembled WGS sequence"/>
</dbReference>
<dbReference type="CDD" id="cd10918">
    <property type="entry name" value="CE4_NodB_like_5s_6s"/>
    <property type="match status" value="1"/>
</dbReference>
<comment type="subcellular location">
    <subcellularLocation>
        <location evidence="1">Secreted</location>
    </subcellularLocation>
</comment>
<comment type="caution">
    <text evidence="6">The sequence shown here is derived from an EMBL/GenBank/DDBJ whole genome shotgun (WGS) entry which is preliminary data.</text>
</comment>
<dbReference type="PANTHER" id="PTHR34216">
    <property type="match status" value="1"/>
</dbReference>
<evidence type="ECO:0000313" key="6">
    <source>
        <dbReference type="EMBL" id="TAA10312.1"/>
    </source>
</evidence>
<dbReference type="OrthoDB" id="9778320at2"/>
<gene>
    <name evidence="6" type="ORF">EXW74_07615</name>
</gene>
<evidence type="ECO:0000313" key="7">
    <source>
        <dbReference type="Proteomes" id="UP000291525"/>
    </source>
</evidence>
<evidence type="ECO:0000256" key="3">
    <source>
        <dbReference type="SAM" id="MobiDB-lite"/>
    </source>
</evidence>
<dbReference type="GO" id="GO:0005975">
    <property type="term" value="P:carbohydrate metabolic process"/>
    <property type="evidence" value="ECO:0007669"/>
    <property type="project" value="InterPro"/>
</dbReference>
<evidence type="ECO:0000256" key="2">
    <source>
        <dbReference type="ARBA" id="ARBA00022729"/>
    </source>
</evidence>
<feature type="transmembrane region" description="Helical" evidence="4">
    <location>
        <begin position="15"/>
        <end position="36"/>
    </location>
</feature>
<dbReference type="GO" id="GO:0016810">
    <property type="term" value="F:hydrolase activity, acting on carbon-nitrogen (but not peptide) bonds"/>
    <property type="evidence" value="ECO:0007669"/>
    <property type="project" value="InterPro"/>
</dbReference>
<protein>
    <submittedName>
        <fullName evidence="6">Polysaccharide deacetylase family protein</fullName>
    </submittedName>
</protein>
<dbReference type="Pfam" id="PF01522">
    <property type="entry name" value="Polysacc_deac_1"/>
    <property type="match status" value="1"/>
</dbReference>
<feature type="region of interest" description="Disordered" evidence="3">
    <location>
        <begin position="50"/>
        <end position="77"/>
    </location>
</feature>
<dbReference type="AlphaFoldDB" id="A0A4Q8L0F6"/>
<reference evidence="6 7" key="1">
    <citation type="submission" date="2019-02" db="EMBL/GenBank/DDBJ databases">
        <title>First genome of the species Streptococcus parasuis.</title>
        <authorList>
            <person name="Stevens M.J.A."/>
            <person name="Stephan R."/>
        </authorList>
    </citation>
    <scope>NUCLEOTIDE SEQUENCE [LARGE SCALE GENOMIC DNA]</scope>
    <source>
        <strain evidence="6 7">4253</strain>
    </source>
</reference>
<keyword evidence="2" id="KW-0732">Signal</keyword>
<dbReference type="Gene3D" id="3.20.20.370">
    <property type="entry name" value="Glycoside hydrolase/deacetylase"/>
    <property type="match status" value="1"/>
</dbReference>
<accession>A0A4Q8L0F6</accession>
<keyword evidence="4" id="KW-0472">Membrane</keyword>
<dbReference type="EMBL" id="SHGT01000047">
    <property type="protein sequence ID" value="TAA10312.1"/>
    <property type="molecule type" value="Genomic_DNA"/>
</dbReference>
<evidence type="ECO:0000256" key="1">
    <source>
        <dbReference type="ARBA" id="ARBA00004613"/>
    </source>
</evidence>
<proteinExistence type="predicted"/>
<evidence type="ECO:0000259" key="5">
    <source>
        <dbReference type="PROSITE" id="PS51677"/>
    </source>
</evidence>
<dbReference type="PROSITE" id="PS51677">
    <property type="entry name" value="NODB"/>
    <property type="match status" value="1"/>
</dbReference>
<sequence>MARRRRKQPQPSKKYIHYIFLSLLTILVLSLIYLLLPTLIPRSSNASQTTVSSQSTNQASTQNTTTADSNSSTQTSSVNWVKVDEPVQIPILMYHAIHEMAPEEEANANLIVSPAVFESHLQVLEENGYYTLTPEEAFKVLTENVLPQGKKVVWLTFDDSLWDFYSYAYPLLAKYHMKATNNVITGFTENGIEGYLTLDQMKEMQANGMSFQGHTVNHPDLEVSSTDDQMSELSQSKNYLDSQLNQETIAVAYPSGSYSQDTLNISEQAGYKLGLTTNNGLASLADGLLSLNRVRVLPTTSAEGLLNEITQ</sequence>
<dbReference type="InterPro" id="IPR002509">
    <property type="entry name" value="NODB_dom"/>
</dbReference>
<keyword evidence="4" id="KW-1133">Transmembrane helix</keyword>
<dbReference type="InterPro" id="IPR051398">
    <property type="entry name" value="Polysacch_Deacetylase"/>
</dbReference>
<dbReference type="RefSeq" id="WP_130555372.1">
    <property type="nucleotide sequence ID" value="NZ_SHGT01000047.1"/>
</dbReference>
<feature type="domain" description="NodB homology" evidence="5">
    <location>
        <begin position="151"/>
        <end position="311"/>
    </location>
</feature>
<dbReference type="SUPFAM" id="SSF88713">
    <property type="entry name" value="Glycoside hydrolase/deacetylase"/>
    <property type="match status" value="1"/>
</dbReference>